<sequence>MKLWSDRYPINVKQKGLTRKIRPRHVIVCSNYSIEQCFPSEADWAPLRRRFKVIDFNRCSRSTFCGCPSCKPSLYPGAAYEKVGDVCMGWGPIVENKICVLAVTGAPSPDKILFDIPAGVVDDVVAVAECSPVESQVSELVVPKSVPACPNTHKWIALPGTEFEYVCYNCRQWHTIPSDASDVFIESLNVSQPCRRFIVGTSHAIEGGRVFPIQ</sequence>
<name>A0A0H5QWX4_9EUKA</name>
<evidence type="ECO:0000313" key="1">
    <source>
        <dbReference type="EMBL" id="CRZ06430.1"/>
    </source>
</evidence>
<proteinExistence type="predicted"/>
<reference evidence="1" key="1">
    <citation type="submission" date="2015-04" db="EMBL/GenBank/DDBJ databases">
        <title>The genome sequence of the plant pathogenic Rhizarian Plasmodiophora brassicae reveals insights in its biotrophic life cycle and the origin of chitin synthesis.</title>
        <authorList>
            <person name="Schwelm A."/>
            <person name="Fogelqvist J."/>
            <person name="Knaust A."/>
            <person name="Julke S."/>
            <person name="Lilja T."/>
            <person name="Dhandapani V."/>
            <person name="Bonilla-Rosso G."/>
            <person name="Karlsson M."/>
            <person name="Shevchenko A."/>
            <person name="Choi S.R."/>
            <person name="Kim H.G."/>
            <person name="Park J.Y."/>
            <person name="Lim Y.P."/>
            <person name="Ludwig-Muller J."/>
            <person name="Dixelius C."/>
        </authorList>
    </citation>
    <scope>NUCLEOTIDE SEQUENCE</scope>
    <source>
        <tissue evidence="1">Potato root galls</tissue>
    </source>
</reference>
<dbReference type="AlphaFoldDB" id="A0A0H5QWX4"/>
<organism evidence="1">
    <name type="scientific">Spongospora subterranea</name>
    <dbReference type="NCBI Taxonomy" id="70186"/>
    <lineage>
        <taxon>Eukaryota</taxon>
        <taxon>Sar</taxon>
        <taxon>Rhizaria</taxon>
        <taxon>Endomyxa</taxon>
        <taxon>Phytomyxea</taxon>
        <taxon>Plasmodiophorida</taxon>
        <taxon>Plasmodiophoridae</taxon>
        <taxon>Spongospora</taxon>
    </lineage>
</organism>
<protein>
    <submittedName>
        <fullName evidence="1">Uncharacterized protein</fullName>
    </submittedName>
</protein>
<accession>A0A0H5QWX4</accession>
<dbReference type="EMBL" id="HACM01005988">
    <property type="protein sequence ID" value="CRZ06430.1"/>
    <property type="molecule type" value="Transcribed_RNA"/>
</dbReference>